<gene>
    <name evidence="2" type="ORF">FJTKL_03182</name>
</gene>
<proteinExistence type="predicted"/>
<name>A0ABR4DX78_9PEZI</name>
<protein>
    <recommendedName>
        <fullName evidence="4">Transposase</fullName>
    </recommendedName>
</protein>
<accession>A0ABR4DX78</accession>
<comment type="caution">
    <text evidence="2">The sequence shown here is derived from an EMBL/GenBank/DDBJ whole genome shotgun (WGS) entry which is preliminary data.</text>
</comment>
<keyword evidence="3" id="KW-1185">Reference proteome</keyword>
<feature type="region of interest" description="Disordered" evidence="1">
    <location>
        <begin position="1"/>
        <end position="30"/>
    </location>
</feature>
<dbReference type="Proteomes" id="UP001600888">
    <property type="component" value="Unassembled WGS sequence"/>
</dbReference>
<evidence type="ECO:0000313" key="3">
    <source>
        <dbReference type="Proteomes" id="UP001600888"/>
    </source>
</evidence>
<evidence type="ECO:0000313" key="2">
    <source>
        <dbReference type="EMBL" id="KAL2274517.1"/>
    </source>
</evidence>
<dbReference type="EMBL" id="JBAWTH010000155">
    <property type="protein sequence ID" value="KAL2274517.1"/>
    <property type="molecule type" value="Genomic_DNA"/>
</dbReference>
<feature type="compositionally biased region" description="Basic residues" evidence="1">
    <location>
        <begin position="15"/>
        <end position="25"/>
    </location>
</feature>
<evidence type="ECO:0008006" key="4">
    <source>
        <dbReference type="Google" id="ProtNLM"/>
    </source>
</evidence>
<reference evidence="2 3" key="1">
    <citation type="submission" date="2024-03" db="EMBL/GenBank/DDBJ databases">
        <title>A high-quality draft genome sequence of Diaporthe vaccinii, a causative agent of upright dieback and viscid rot disease in cranberry plants.</title>
        <authorList>
            <person name="Sarrasin M."/>
            <person name="Lang B.F."/>
            <person name="Burger G."/>
        </authorList>
    </citation>
    <scope>NUCLEOTIDE SEQUENCE [LARGE SCALE GENOMIC DNA]</scope>
    <source>
        <strain evidence="2 3">IS7</strain>
    </source>
</reference>
<sequence length="93" mass="10582">MGPPRFYQKQNTGRRSGRAHNHRDKARGSTSQVIINWPRNLPGQPYSYPGTWDDRALRRAGRARPLSLGTVDHAWVRRAVVSIQCDTRAELMG</sequence>
<organism evidence="2 3">
    <name type="scientific">Diaporthe vaccinii</name>
    <dbReference type="NCBI Taxonomy" id="105482"/>
    <lineage>
        <taxon>Eukaryota</taxon>
        <taxon>Fungi</taxon>
        <taxon>Dikarya</taxon>
        <taxon>Ascomycota</taxon>
        <taxon>Pezizomycotina</taxon>
        <taxon>Sordariomycetes</taxon>
        <taxon>Sordariomycetidae</taxon>
        <taxon>Diaporthales</taxon>
        <taxon>Diaporthaceae</taxon>
        <taxon>Diaporthe</taxon>
        <taxon>Diaporthe eres species complex</taxon>
    </lineage>
</organism>
<evidence type="ECO:0000256" key="1">
    <source>
        <dbReference type="SAM" id="MobiDB-lite"/>
    </source>
</evidence>